<sequence length="310" mass="35843">MEKKNQIPKYPHLRFPEFTDEWKEVKLGEVAEILMCKRILASQTNTISGVPFFKIGTIGKTPDCYITRELFDEYKLRYSYPKKGQVLLTCSGTIGRCWIFSGEDAYFQDSNIVWIDNPEYVLLNRYLYYILINTDWSKLNSSTITRLYNDDLRRLKLRLPSLPEQRKIAALFSLIDERIEVQNAIIKEQEVLKASLLRRLFDRTLRFPEFADEWTEVKLGEVVICYSSTMTEEELQKEGGIPIYGAAGCCGYADVDEPFLESILIIKDGSGVGRSQYVTGPHYFLGTLNSLRTTSPTIFQKFVFYFLGQL</sequence>
<dbReference type="Gene3D" id="3.90.220.20">
    <property type="entry name" value="DNA methylase specificity domains"/>
    <property type="match status" value="2"/>
</dbReference>
<dbReference type="GO" id="GO:0003677">
    <property type="term" value="F:DNA binding"/>
    <property type="evidence" value="ECO:0007669"/>
    <property type="project" value="UniProtKB-KW"/>
</dbReference>
<accession>W2D1R2</accession>
<comment type="similarity">
    <text evidence="1">Belongs to the type-I restriction system S methylase family.</text>
</comment>
<dbReference type="InterPro" id="IPR052021">
    <property type="entry name" value="Type-I_RS_S_subunit"/>
</dbReference>
<dbReference type="CDD" id="cd17292">
    <property type="entry name" value="RMtype1_S_LlaA17I_TRD2-CR2_like"/>
    <property type="match status" value="1"/>
</dbReference>
<gene>
    <name evidence="5" type="ORF">T235_02625</name>
</gene>
<protein>
    <recommendedName>
        <fullName evidence="4">Type I restriction modification DNA specificity domain-containing protein</fullName>
    </recommendedName>
</protein>
<dbReference type="EMBL" id="AYYF01000500">
    <property type="protein sequence ID" value="ETK13350.1"/>
    <property type="molecule type" value="Genomic_DNA"/>
</dbReference>
<evidence type="ECO:0000313" key="6">
    <source>
        <dbReference type="Proteomes" id="UP000034980"/>
    </source>
</evidence>
<dbReference type="InterPro" id="IPR000055">
    <property type="entry name" value="Restrct_endonuc_typeI_TRD"/>
</dbReference>
<proteinExistence type="inferred from homology"/>
<evidence type="ECO:0000256" key="3">
    <source>
        <dbReference type="ARBA" id="ARBA00023125"/>
    </source>
</evidence>
<dbReference type="AlphaFoldDB" id="W2D1R2"/>
<name>W2D1R2_9BACT</name>
<feature type="non-terminal residue" evidence="5">
    <location>
        <position position="310"/>
    </location>
</feature>
<organism evidence="5 6">
    <name type="scientific">Tannerella sp. oral taxon BU063 isolate Cell 8/11</name>
    <dbReference type="NCBI Taxonomy" id="1411915"/>
    <lineage>
        <taxon>Bacteria</taxon>
        <taxon>Pseudomonadati</taxon>
        <taxon>Bacteroidota</taxon>
        <taxon>Bacteroidia</taxon>
        <taxon>Bacteroidales</taxon>
        <taxon>Tannerellaceae</taxon>
        <taxon>Tannerella</taxon>
    </lineage>
</organism>
<feature type="domain" description="Type I restriction modification DNA specificity" evidence="4">
    <location>
        <begin position="20"/>
        <end position="188"/>
    </location>
</feature>
<evidence type="ECO:0000256" key="1">
    <source>
        <dbReference type="ARBA" id="ARBA00010923"/>
    </source>
</evidence>
<dbReference type="PANTHER" id="PTHR30408">
    <property type="entry name" value="TYPE-1 RESTRICTION ENZYME ECOKI SPECIFICITY PROTEIN"/>
    <property type="match status" value="1"/>
</dbReference>
<dbReference type="PANTHER" id="PTHR30408:SF13">
    <property type="entry name" value="TYPE I RESTRICTION ENZYME HINDI SPECIFICITY SUBUNIT"/>
    <property type="match status" value="1"/>
</dbReference>
<dbReference type="InterPro" id="IPR044946">
    <property type="entry name" value="Restrct_endonuc_typeI_TRD_sf"/>
</dbReference>
<evidence type="ECO:0000313" key="5">
    <source>
        <dbReference type="EMBL" id="ETK13350.1"/>
    </source>
</evidence>
<evidence type="ECO:0000256" key="2">
    <source>
        <dbReference type="ARBA" id="ARBA00022747"/>
    </source>
</evidence>
<keyword evidence="3" id="KW-0238">DNA-binding</keyword>
<dbReference type="Proteomes" id="UP000034980">
    <property type="component" value="Unassembled WGS sequence"/>
</dbReference>
<evidence type="ECO:0000259" key="4">
    <source>
        <dbReference type="Pfam" id="PF01420"/>
    </source>
</evidence>
<comment type="caution">
    <text evidence="5">The sequence shown here is derived from an EMBL/GenBank/DDBJ whole genome shotgun (WGS) entry which is preliminary data.</text>
</comment>
<dbReference type="GO" id="GO:0009307">
    <property type="term" value="P:DNA restriction-modification system"/>
    <property type="evidence" value="ECO:0007669"/>
    <property type="project" value="UniProtKB-KW"/>
</dbReference>
<reference evidence="5 6" key="1">
    <citation type="submission" date="2013-11" db="EMBL/GenBank/DDBJ databases">
        <title>Single cell genomics of uncultured Tannerella BU063 (oral taxon 286).</title>
        <authorList>
            <person name="Beall C.J."/>
            <person name="Campbell A.G."/>
            <person name="Griffen A.L."/>
            <person name="Podar M."/>
            <person name="Leys E.J."/>
        </authorList>
    </citation>
    <scope>NUCLEOTIDE SEQUENCE [LARGE SCALE GENOMIC DNA]</scope>
    <source>
        <strain evidence="5">Cell 8/11</strain>
    </source>
</reference>
<dbReference type="SUPFAM" id="SSF116734">
    <property type="entry name" value="DNA methylase specificity domain"/>
    <property type="match status" value="2"/>
</dbReference>
<dbReference type="Pfam" id="PF01420">
    <property type="entry name" value="Methylase_S"/>
    <property type="match status" value="1"/>
</dbReference>
<keyword evidence="2" id="KW-0680">Restriction system</keyword>
<dbReference type="Gene3D" id="1.10.287.1120">
    <property type="entry name" value="Bipartite methylase S protein"/>
    <property type="match status" value="1"/>
</dbReference>